<keyword evidence="3" id="KW-1185">Reference proteome</keyword>
<organism evidence="2 3">
    <name type="scientific">Flavobacterium orientale</name>
    <dbReference type="NCBI Taxonomy" id="1756020"/>
    <lineage>
        <taxon>Bacteria</taxon>
        <taxon>Pseudomonadati</taxon>
        <taxon>Bacteroidota</taxon>
        <taxon>Flavobacteriia</taxon>
        <taxon>Flavobacteriales</taxon>
        <taxon>Flavobacteriaceae</taxon>
        <taxon>Flavobacterium</taxon>
    </lineage>
</organism>
<evidence type="ECO:0000313" key="2">
    <source>
        <dbReference type="EMBL" id="GGD35529.1"/>
    </source>
</evidence>
<reference evidence="2" key="1">
    <citation type="journal article" date="2014" name="Int. J. Syst. Evol. Microbiol.">
        <title>Complete genome sequence of Corynebacterium casei LMG S-19264T (=DSM 44701T), isolated from a smear-ripened cheese.</title>
        <authorList>
            <consortium name="US DOE Joint Genome Institute (JGI-PGF)"/>
            <person name="Walter F."/>
            <person name="Albersmeier A."/>
            <person name="Kalinowski J."/>
            <person name="Ruckert C."/>
        </authorList>
    </citation>
    <scope>NUCLEOTIDE SEQUENCE</scope>
    <source>
        <strain evidence="2">CGMCC 1.12506</strain>
    </source>
</reference>
<name>A0A916Y988_9FLAO</name>
<dbReference type="InterPro" id="IPR046695">
    <property type="entry name" value="DUF6565"/>
</dbReference>
<dbReference type="PROSITE" id="PS51257">
    <property type="entry name" value="PROKAR_LIPOPROTEIN"/>
    <property type="match status" value="1"/>
</dbReference>
<dbReference type="Pfam" id="PF20203">
    <property type="entry name" value="DUF6565"/>
    <property type="match status" value="1"/>
</dbReference>
<feature type="domain" description="DUF6565" evidence="1">
    <location>
        <begin position="151"/>
        <end position="204"/>
    </location>
</feature>
<dbReference type="AlphaFoldDB" id="A0A916Y988"/>
<evidence type="ECO:0000259" key="1">
    <source>
        <dbReference type="Pfam" id="PF20203"/>
    </source>
</evidence>
<reference evidence="2" key="2">
    <citation type="submission" date="2020-09" db="EMBL/GenBank/DDBJ databases">
        <authorList>
            <person name="Sun Q."/>
            <person name="Zhou Y."/>
        </authorList>
    </citation>
    <scope>NUCLEOTIDE SEQUENCE</scope>
    <source>
        <strain evidence="2">CGMCC 1.12506</strain>
    </source>
</reference>
<protein>
    <recommendedName>
        <fullName evidence="1">DUF6565 domain-containing protein</fullName>
    </recommendedName>
</protein>
<evidence type="ECO:0000313" key="3">
    <source>
        <dbReference type="Proteomes" id="UP000625735"/>
    </source>
</evidence>
<accession>A0A916Y988</accession>
<gene>
    <name evidence="2" type="ORF">GCM10011343_26770</name>
</gene>
<sequence>MKNLKTLFVASIVAVTFGSCTDEKKTQADKAVNNFTSYVDSLSGVAAENMSESWESVENTYIDKKIQAETALENVEDRMEWDNKVDESSKKYEEYKMNYLAIRQTMEAQNAKAKLRSSLFNGREIGNDMDFSWVNKDNILNTFDTFVNTVADNKDKYSREDWDEIKMLYEALGTRKNTVEKEGLTSSDNMKIAGLKIKFAPMYTVNRMGAKAEENAEAKE</sequence>
<dbReference type="RefSeq" id="WP_188363107.1">
    <property type="nucleotide sequence ID" value="NZ_BMFG01000014.1"/>
</dbReference>
<dbReference type="Proteomes" id="UP000625735">
    <property type="component" value="Unassembled WGS sequence"/>
</dbReference>
<comment type="caution">
    <text evidence="2">The sequence shown here is derived from an EMBL/GenBank/DDBJ whole genome shotgun (WGS) entry which is preliminary data.</text>
</comment>
<proteinExistence type="predicted"/>
<dbReference type="EMBL" id="BMFG01000014">
    <property type="protein sequence ID" value="GGD35529.1"/>
    <property type="molecule type" value="Genomic_DNA"/>
</dbReference>